<dbReference type="eggNOG" id="ENOG5030M7T">
    <property type="taxonomic scope" value="Bacteria"/>
</dbReference>
<name>B8HS33_CYAP4</name>
<feature type="domain" description="DUF3592" evidence="2">
    <location>
        <begin position="37"/>
        <end position="111"/>
    </location>
</feature>
<dbReference type="InterPro" id="IPR021994">
    <property type="entry name" value="DUF3592"/>
</dbReference>
<feature type="transmembrane region" description="Helical" evidence="1">
    <location>
        <begin position="117"/>
        <end position="139"/>
    </location>
</feature>
<dbReference type="AlphaFoldDB" id="B8HS33"/>
<feature type="transmembrane region" description="Helical" evidence="1">
    <location>
        <begin position="6"/>
        <end position="24"/>
    </location>
</feature>
<dbReference type="Pfam" id="PF12158">
    <property type="entry name" value="DUF3592"/>
    <property type="match status" value="1"/>
</dbReference>
<keyword evidence="1" id="KW-0472">Membrane</keyword>
<evidence type="ECO:0000256" key="1">
    <source>
        <dbReference type="SAM" id="Phobius"/>
    </source>
</evidence>
<sequence>MFSFAVIPLFVSGLAISYGTYMGYREYQQTKSMAIAQGIIIDNKLKSHYSSRSIRRTPSQSTYHPVVKFKAADGSIVQFTDSFGTRPPEYAVGASVEVLYNLQNKEQAKIKLWKRQWGFPSIIIAFGSLGIVVGIAASADYYLNHLNRK</sequence>
<organism evidence="3">
    <name type="scientific">Cyanothece sp. (strain PCC 7425 / ATCC 29141)</name>
    <dbReference type="NCBI Taxonomy" id="395961"/>
    <lineage>
        <taxon>Bacteria</taxon>
        <taxon>Bacillati</taxon>
        <taxon>Cyanobacteriota</taxon>
        <taxon>Cyanophyceae</taxon>
        <taxon>Gomontiellales</taxon>
        <taxon>Cyanothecaceae</taxon>
        <taxon>Cyanothece</taxon>
    </lineage>
</organism>
<dbReference type="EMBL" id="CP001344">
    <property type="protein sequence ID" value="ACL42692.1"/>
    <property type="molecule type" value="Genomic_DNA"/>
</dbReference>
<dbReference type="HOGENOM" id="CLU_1746596_0_0_3"/>
<keyword evidence="1" id="KW-0812">Transmembrane</keyword>
<gene>
    <name evidence="3" type="ordered locus">Cyan7425_0298</name>
</gene>
<protein>
    <recommendedName>
        <fullName evidence="2">DUF3592 domain-containing protein</fullName>
    </recommendedName>
</protein>
<evidence type="ECO:0000259" key="2">
    <source>
        <dbReference type="Pfam" id="PF12158"/>
    </source>
</evidence>
<reference evidence="3" key="1">
    <citation type="submission" date="2009-01" db="EMBL/GenBank/DDBJ databases">
        <title>Complete sequence of chromosome Cyanothece sp. PCC 7425.</title>
        <authorList>
            <consortium name="US DOE Joint Genome Institute"/>
            <person name="Lucas S."/>
            <person name="Copeland A."/>
            <person name="Lapidus A."/>
            <person name="Glavina del Rio T."/>
            <person name="Dalin E."/>
            <person name="Tice H."/>
            <person name="Bruce D."/>
            <person name="Goodwin L."/>
            <person name="Pitluck S."/>
            <person name="Sims D."/>
            <person name="Meineke L."/>
            <person name="Brettin T."/>
            <person name="Detter J.C."/>
            <person name="Han C."/>
            <person name="Larimer F."/>
            <person name="Land M."/>
            <person name="Hauser L."/>
            <person name="Kyrpides N."/>
            <person name="Ovchinnikova G."/>
            <person name="Liberton M."/>
            <person name="Stoeckel J."/>
            <person name="Banerjee A."/>
            <person name="Singh A."/>
            <person name="Page L."/>
            <person name="Sato H."/>
            <person name="Zhao L."/>
            <person name="Sherman L."/>
            <person name="Pakrasi H."/>
            <person name="Richardson P."/>
        </authorList>
    </citation>
    <scope>NUCLEOTIDE SEQUENCE</scope>
    <source>
        <strain evidence="3">PCC 7425</strain>
    </source>
</reference>
<keyword evidence="1" id="KW-1133">Transmembrane helix</keyword>
<dbReference type="KEGG" id="cyn:Cyan7425_0298"/>
<accession>B8HS33</accession>
<proteinExistence type="predicted"/>
<evidence type="ECO:0000313" key="3">
    <source>
        <dbReference type="EMBL" id="ACL42692.1"/>
    </source>
</evidence>